<comment type="caution">
    <text evidence="1">The sequence shown here is derived from an EMBL/GenBank/DDBJ whole genome shotgun (WGS) entry which is preliminary data.</text>
</comment>
<proteinExistence type="predicted"/>
<reference evidence="1" key="1">
    <citation type="journal article" date="2015" name="Nature">
        <title>Complex archaea that bridge the gap between prokaryotes and eukaryotes.</title>
        <authorList>
            <person name="Spang A."/>
            <person name="Saw J.H."/>
            <person name="Jorgensen S.L."/>
            <person name="Zaremba-Niedzwiedzka K."/>
            <person name="Martijn J."/>
            <person name="Lind A.E."/>
            <person name="van Eijk R."/>
            <person name="Schleper C."/>
            <person name="Guy L."/>
            <person name="Ettema T.J."/>
        </authorList>
    </citation>
    <scope>NUCLEOTIDE SEQUENCE</scope>
</reference>
<gene>
    <name evidence="1" type="ORF">LCGC14_1952320</name>
</gene>
<protein>
    <submittedName>
        <fullName evidence="1">Uncharacterized protein</fullName>
    </submittedName>
</protein>
<feature type="non-terminal residue" evidence="1">
    <location>
        <position position="1"/>
    </location>
</feature>
<accession>A0A0F9IE49</accession>
<sequence length="461" mass="53856">SRDRAISPNIFDKIQVQITHNYNNLVDFTTIKEMSFKKVIKFMDNYLSFSEYISSKSGKGKFSISNMKVKEGSIELEHRSLLYENLRYIFPRKFGLPIDNSLLSWFLYGDSPEYGKSAKMLKMIQSKSILRRFNILELLSIDYRISRLTKNDFEKQKIRVTEDQLLKIQDSVSYIIYSYIFGDSHDSLYVSDATQYGLKVGKYYFTPEYFVIRALFFSAAEVNNGIPLDFASIGEISGVVNLLDHLTRGVGFGDIHFKALFDYAKGLLDKAPISSDRETIRAAKHALEKYKDISEFRRKEFLDSREFKSAFQGRVYYFMNDFFGLEFFSEKQVSSAVNSKEIIAKNDEGDLETIKIHLQFSFDGYLELTRALKVYLGLDDKWIGIAFEAQGTYWHSRPEQMERDRKKRLICQEKNVILLEIWDKWDEVSWMNKVLEQLKGQTGIDIKQEKLNELKKYLGDI</sequence>
<name>A0A0F9IE49_9ZZZZ</name>
<evidence type="ECO:0000313" key="1">
    <source>
        <dbReference type="EMBL" id="KKL85677.1"/>
    </source>
</evidence>
<organism evidence="1">
    <name type="scientific">marine sediment metagenome</name>
    <dbReference type="NCBI Taxonomy" id="412755"/>
    <lineage>
        <taxon>unclassified sequences</taxon>
        <taxon>metagenomes</taxon>
        <taxon>ecological metagenomes</taxon>
    </lineage>
</organism>
<dbReference type="EMBL" id="LAZR01021339">
    <property type="protein sequence ID" value="KKL85677.1"/>
    <property type="molecule type" value="Genomic_DNA"/>
</dbReference>
<dbReference type="Gene3D" id="3.40.960.10">
    <property type="entry name" value="VSR Endonuclease"/>
    <property type="match status" value="1"/>
</dbReference>
<dbReference type="AlphaFoldDB" id="A0A0F9IE49"/>